<protein>
    <submittedName>
        <fullName evidence="1">Uncharacterized protein</fullName>
    </submittedName>
</protein>
<reference evidence="1" key="1">
    <citation type="submission" date="2022-08" db="UniProtKB">
        <authorList>
            <consortium name="EnsemblMetazoa"/>
        </authorList>
    </citation>
    <scope>IDENTIFICATION</scope>
    <source>
        <strain evidence="1">EBRO</strain>
    </source>
</reference>
<dbReference type="VEuPathDB" id="VectorBase:AATE016790"/>
<accession>A0A182JEX1</accession>
<dbReference type="EnsemblMetazoa" id="AATE016790-RA">
    <property type="protein sequence ID" value="AATE016790-PA.1"/>
    <property type="gene ID" value="AATE016790"/>
</dbReference>
<organism evidence="1">
    <name type="scientific">Anopheles atroparvus</name>
    <name type="common">European mosquito</name>
    <dbReference type="NCBI Taxonomy" id="41427"/>
    <lineage>
        <taxon>Eukaryota</taxon>
        <taxon>Metazoa</taxon>
        <taxon>Ecdysozoa</taxon>
        <taxon>Arthropoda</taxon>
        <taxon>Hexapoda</taxon>
        <taxon>Insecta</taxon>
        <taxon>Pterygota</taxon>
        <taxon>Neoptera</taxon>
        <taxon>Endopterygota</taxon>
        <taxon>Diptera</taxon>
        <taxon>Nematocera</taxon>
        <taxon>Culicoidea</taxon>
        <taxon>Culicidae</taxon>
        <taxon>Anophelinae</taxon>
        <taxon>Anopheles</taxon>
    </lineage>
</organism>
<sequence length="233" mass="24745">MTPSYLERAPNRQRTLRLIGVIVIIDAIVLQIATATIVDEATSSTGGPPPSLPPPRSPCAQLPLALLFVAQLLDGTDIAPHHFGGHLRSARSSARPATRGHSIAGPRHLLPPVHRLLTVAVVVGGSGTDRARLLMIVAGEGGGAGRGPARPPLPIDARPATRENSFTAFASTFVASKTIARPLRVNLLPNQLELESLMQPPASIRSDPIPFAWKAVPERARARPTRARGHHNT</sequence>
<evidence type="ECO:0000313" key="1">
    <source>
        <dbReference type="EnsemblMetazoa" id="AATE016790-PA.1"/>
    </source>
</evidence>
<proteinExistence type="predicted"/>
<dbReference type="AlphaFoldDB" id="A0A182JEX1"/>
<name>A0A182JEX1_ANOAO</name>